<accession>A0ABV6N811</accession>
<dbReference type="InterPro" id="IPR000412">
    <property type="entry name" value="ABC_2_transport"/>
</dbReference>
<dbReference type="PANTHER" id="PTHR43229:SF2">
    <property type="entry name" value="NODULATION PROTEIN J"/>
    <property type="match status" value="1"/>
</dbReference>
<reference evidence="8 9" key="1">
    <citation type="submission" date="2024-09" db="EMBL/GenBank/DDBJ databases">
        <authorList>
            <person name="Sun Q."/>
            <person name="Mori K."/>
        </authorList>
    </citation>
    <scope>NUCLEOTIDE SEQUENCE [LARGE SCALE GENOMIC DNA]</scope>
    <source>
        <strain evidence="8 9">TBRC 1432</strain>
    </source>
</reference>
<evidence type="ECO:0000256" key="2">
    <source>
        <dbReference type="ARBA" id="ARBA00022692"/>
    </source>
</evidence>
<feature type="transmembrane region" description="Helical" evidence="6">
    <location>
        <begin position="17"/>
        <end position="38"/>
    </location>
</feature>
<sequence length="239" mass="25621">MNAAAGAYLLSMVRNRIALFFSFAFPLLFIVLFGLMFGGPGRMNQLSAGVLDWAIGNAAMFGVVYTIVQWRRDDLLRLVRTTPTPMTSLLSGWFIVTVALAVAQAVLLLGVSLLPVFGLTITTPSVVLLPLVLIVGCSTFFAMGILVGRLAPNPDAVAAIANCVMIPMAFLSGSFYPLELAPHWLTVVSKFLPLTYLNDAVRQTLSGGYDLAPPLSALFGFAILFGAIGLRTFKWADNG</sequence>
<dbReference type="InterPro" id="IPR013525">
    <property type="entry name" value="ABC2_TM"/>
</dbReference>
<evidence type="ECO:0000313" key="9">
    <source>
        <dbReference type="Proteomes" id="UP001589810"/>
    </source>
</evidence>
<feature type="transmembrane region" description="Helical" evidence="6">
    <location>
        <begin position="215"/>
        <end position="233"/>
    </location>
</feature>
<dbReference type="InterPro" id="IPR047817">
    <property type="entry name" value="ABC2_TM_bact-type"/>
</dbReference>
<evidence type="ECO:0000256" key="1">
    <source>
        <dbReference type="ARBA" id="ARBA00004141"/>
    </source>
</evidence>
<evidence type="ECO:0000256" key="4">
    <source>
        <dbReference type="ARBA" id="ARBA00023136"/>
    </source>
</evidence>
<evidence type="ECO:0000256" key="5">
    <source>
        <dbReference type="ARBA" id="ARBA00023251"/>
    </source>
</evidence>
<organism evidence="8 9">
    <name type="scientific">Kutzneria chonburiensis</name>
    <dbReference type="NCBI Taxonomy" id="1483604"/>
    <lineage>
        <taxon>Bacteria</taxon>
        <taxon>Bacillati</taxon>
        <taxon>Actinomycetota</taxon>
        <taxon>Actinomycetes</taxon>
        <taxon>Pseudonocardiales</taxon>
        <taxon>Pseudonocardiaceae</taxon>
        <taxon>Kutzneria</taxon>
    </lineage>
</organism>
<gene>
    <name evidence="8" type="ORF">ACFFH7_41880</name>
</gene>
<keyword evidence="2 6" id="KW-0812">Transmembrane</keyword>
<evidence type="ECO:0000313" key="8">
    <source>
        <dbReference type="EMBL" id="MFC0548116.1"/>
    </source>
</evidence>
<comment type="caution">
    <text evidence="8">The sequence shown here is derived from an EMBL/GenBank/DDBJ whole genome shotgun (WGS) entry which is preliminary data.</text>
</comment>
<dbReference type="PANTHER" id="PTHR43229">
    <property type="entry name" value="NODULATION PROTEIN J"/>
    <property type="match status" value="1"/>
</dbReference>
<protein>
    <submittedName>
        <fullName evidence="8">ABC transporter permease</fullName>
    </submittedName>
</protein>
<keyword evidence="4 6" id="KW-0472">Membrane</keyword>
<dbReference type="PROSITE" id="PS51012">
    <property type="entry name" value="ABC_TM2"/>
    <property type="match status" value="1"/>
</dbReference>
<feature type="transmembrane region" description="Helical" evidence="6">
    <location>
        <begin position="50"/>
        <end position="68"/>
    </location>
</feature>
<evidence type="ECO:0000259" key="7">
    <source>
        <dbReference type="PROSITE" id="PS51012"/>
    </source>
</evidence>
<dbReference type="InterPro" id="IPR051784">
    <property type="entry name" value="Nod_factor_ABC_transporter"/>
</dbReference>
<keyword evidence="5" id="KW-0046">Antibiotic resistance</keyword>
<keyword evidence="3 6" id="KW-1133">Transmembrane helix</keyword>
<comment type="subcellular location">
    <subcellularLocation>
        <location evidence="1">Membrane</location>
        <topology evidence="1">Multi-pass membrane protein</topology>
    </subcellularLocation>
</comment>
<feature type="transmembrane region" description="Helical" evidence="6">
    <location>
        <begin position="126"/>
        <end position="147"/>
    </location>
</feature>
<feature type="domain" description="ABC transmembrane type-2" evidence="7">
    <location>
        <begin position="7"/>
        <end position="236"/>
    </location>
</feature>
<dbReference type="EMBL" id="JBHLUD010000015">
    <property type="protein sequence ID" value="MFC0548116.1"/>
    <property type="molecule type" value="Genomic_DNA"/>
</dbReference>
<keyword evidence="9" id="KW-1185">Reference proteome</keyword>
<evidence type="ECO:0000256" key="6">
    <source>
        <dbReference type="SAM" id="Phobius"/>
    </source>
</evidence>
<feature type="transmembrane region" description="Helical" evidence="6">
    <location>
        <begin position="159"/>
        <end position="178"/>
    </location>
</feature>
<dbReference type="Pfam" id="PF12698">
    <property type="entry name" value="ABC2_membrane_3"/>
    <property type="match status" value="1"/>
</dbReference>
<evidence type="ECO:0000256" key="3">
    <source>
        <dbReference type="ARBA" id="ARBA00022989"/>
    </source>
</evidence>
<dbReference type="PIRSF" id="PIRSF006648">
    <property type="entry name" value="DrrB"/>
    <property type="match status" value="1"/>
</dbReference>
<dbReference type="Proteomes" id="UP001589810">
    <property type="component" value="Unassembled WGS sequence"/>
</dbReference>
<dbReference type="RefSeq" id="WP_273938048.1">
    <property type="nucleotide sequence ID" value="NZ_CP097263.1"/>
</dbReference>
<proteinExistence type="predicted"/>
<name>A0ABV6N811_9PSEU</name>
<feature type="transmembrane region" description="Helical" evidence="6">
    <location>
        <begin position="89"/>
        <end position="114"/>
    </location>
</feature>